<dbReference type="AlphaFoldDB" id="A0A7X5BR36"/>
<evidence type="ECO:0000313" key="2">
    <source>
        <dbReference type="Proteomes" id="UP000537825"/>
    </source>
</evidence>
<gene>
    <name evidence="1" type="ORF">GTZ93_02185</name>
</gene>
<name>A0A7X5BR36_9BACT</name>
<accession>A0A7X5BR36</accession>
<evidence type="ECO:0000313" key="1">
    <source>
        <dbReference type="EMBL" id="NBC38623.1"/>
    </source>
</evidence>
<organism evidence="1 2">
    <name type="scientific">Corallococcus exiguus</name>
    <dbReference type="NCBI Taxonomy" id="83462"/>
    <lineage>
        <taxon>Bacteria</taxon>
        <taxon>Pseudomonadati</taxon>
        <taxon>Myxococcota</taxon>
        <taxon>Myxococcia</taxon>
        <taxon>Myxococcales</taxon>
        <taxon>Cystobacterineae</taxon>
        <taxon>Myxococcaceae</taxon>
        <taxon>Corallococcus</taxon>
    </lineage>
</organism>
<reference evidence="1 2" key="1">
    <citation type="submission" date="2020-01" db="EMBL/GenBank/DDBJ databases">
        <title>The draft genome sequence of Corallococcus exiguus DSM 14696.</title>
        <authorList>
            <person name="Zhang X."/>
            <person name="Zhu H."/>
        </authorList>
    </citation>
    <scope>NUCLEOTIDE SEQUENCE [LARGE SCALE GENOMIC DNA]</scope>
    <source>
        <strain evidence="1 2">DSM 14696</strain>
    </source>
</reference>
<dbReference type="Pfam" id="PF22752">
    <property type="entry name" value="DUF488-N3i"/>
    <property type="match status" value="1"/>
</dbReference>
<dbReference type="RefSeq" id="WP_139918822.1">
    <property type="nucleotide sequence ID" value="NZ_CBCSLE010000029.1"/>
</dbReference>
<dbReference type="PANTHER" id="PTHR36849:SF1">
    <property type="entry name" value="CYTOPLASMIC PROTEIN"/>
    <property type="match status" value="1"/>
</dbReference>
<proteinExistence type="predicted"/>
<dbReference type="PANTHER" id="PTHR36849">
    <property type="entry name" value="CYTOPLASMIC PROTEIN-RELATED"/>
    <property type="match status" value="1"/>
</dbReference>
<protein>
    <submittedName>
        <fullName evidence="1">DUF488 family protein</fullName>
    </submittedName>
</protein>
<dbReference type="EMBL" id="JAAAPK010000001">
    <property type="protein sequence ID" value="NBC38623.1"/>
    <property type="molecule type" value="Genomic_DNA"/>
</dbReference>
<sequence length="130" mass="15548">MIRLQRVYDEHGSDPRAGTRFLVDRLWPRGRKKADLHLDGWLREVAPSTELRQWYGHHVERFDEFRSRYIRELDAHPDAWEPLLEAARHGRITLLHGARDTEHNNATVLKDYLEARLKRPSRTKPRRTVH</sequence>
<keyword evidence="2" id="KW-1185">Reference proteome</keyword>
<dbReference type="InterPro" id="IPR052552">
    <property type="entry name" value="YeaO-like"/>
</dbReference>
<comment type="caution">
    <text evidence="1">The sequence shown here is derived from an EMBL/GenBank/DDBJ whole genome shotgun (WGS) entry which is preliminary data.</text>
</comment>
<dbReference type="Proteomes" id="UP000537825">
    <property type="component" value="Unassembled WGS sequence"/>
</dbReference>